<keyword evidence="6" id="KW-1185">Reference proteome</keyword>
<evidence type="ECO:0000313" key="6">
    <source>
        <dbReference type="Proteomes" id="UP001302367"/>
    </source>
</evidence>
<protein>
    <recommendedName>
        <fullName evidence="2">Distal membrane-arm assembly complex protein 1-like domain-containing protein</fullName>
    </recommendedName>
</protein>
<dbReference type="PANTHER" id="PTHR28048:SF1">
    <property type="entry name" value="ACR195WP"/>
    <property type="match status" value="1"/>
</dbReference>
<dbReference type="Proteomes" id="UP000230605">
    <property type="component" value="Chromosome 5"/>
</dbReference>
<feature type="transmembrane region" description="Helical" evidence="1">
    <location>
        <begin position="75"/>
        <end position="93"/>
    </location>
</feature>
<gene>
    <name evidence="3" type="ORF">CB0940_07904</name>
    <name evidence="4" type="ORF">RHO25_008518</name>
</gene>
<dbReference type="InterPro" id="IPR028036">
    <property type="entry name" value="DMAC1-like_dom"/>
</dbReference>
<reference evidence="4 6" key="2">
    <citation type="submission" date="2023-09" db="EMBL/GenBank/DDBJ databases">
        <title>Complete-Gapless Cercospora beticola genome.</title>
        <authorList>
            <person name="Wyatt N.A."/>
            <person name="Spanner R.E."/>
            <person name="Bolton M.D."/>
        </authorList>
    </citation>
    <scope>NUCLEOTIDE SEQUENCE [LARGE SCALE GENOMIC DNA]</scope>
    <source>
        <strain evidence="4">Cb09-40</strain>
    </source>
</reference>
<name>A0A2G5H8I6_CERBT</name>
<dbReference type="AlphaFoldDB" id="A0A2G5H8I6"/>
<sequence>MASNTDLPLSSDIKLSQTLKEQQKDYDCTPCRIMGSTAFVGLGAYTYYSGMKQLREQESVILKSGSRFKIFPRKVAIVATSVVCAGLGMYRLVN</sequence>
<evidence type="ECO:0000259" key="2">
    <source>
        <dbReference type="Pfam" id="PF15055"/>
    </source>
</evidence>
<evidence type="ECO:0000313" key="4">
    <source>
        <dbReference type="EMBL" id="WPB03874.1"/>
    </source>
</evidence>
<evidence type="ECO:0000256" key="1">
    <source>
        <dbReference type="SAM" id="Phobius"/>
    </source>
</evidence>
<organism evidence="3 5">
    <name type="scientific">Cercospora beticola</name>
    <name type="common">Sugarbeet leaf spot fungus</name>
    <dbReference type="NCBI Taxonomy" id="122368"/>
    <lineage>
        <taxon>Eukaryota</taxon>
        <taxon>Fungi</taxon>
        <taxon>Dikarya</taxon>
        <taxon>Ascomycota</taxon>
        <taxon>Pezizomycotina</taxon>
        <taxon>Dothideomycetes</taxon>
        <taxon>Dothideomycetidae</taxon>
        <taxon>Mycosphaerellales</taxon>
        <taxon>Mycosphaerellaceae</taxon>
        <taxon>Cercospora</taxon>
    </lineage>
</organism>
<accession>A0A2G5H8I6</accession>
<dbReference type="EMBL" id="LKMD01000108">
    <property type="protein sequence ID" value="PIA88845.1"/>
    <property type="molecule type" value="Genomic_DNA"/>
</dbReference>
<keyword evidence="1" id="KW-0812">Transmembrane</keyword>
<dbReference type="InterPro" id="IPR053092">
    <property type="entry name" value="Mitochondrial_unc_protein"/>
</dbReference>
<dbReference type="PANTHER" id="PTHR28048">
    <property type="entry name" value="ACR195WP"/>
    <property type="match status" value="1"/>
</dbReference>
<dbReference type="EMBL" id="CP134188">
    <property type="protein sequence ID" value="WPB03874.1"/>
    <property type="molecule type" value="Genomic_DNA"/>
</dbReference>
<proteinExistence type="predicted"/>
<keyword evidence="1" id="KW-1133">Transmembrane helix</keyword>
<reference evidence="3 5" key="1">
    <citation type="submission" date="2015-10" db="EMBL/GenBank/DDBJ databases">
        <title>The cercosporin biosynthetic gene cluster was horizontally transferred to several fungal lineages and shown to be expanded in Cercospora beticola based on microsynteny with recipient genomes.</title>
        <authorList>
            <person name="De Jonge R."/>
            <person name="Ebert M.K."/>
            <person name="Suttle J.C."/>
            <person name="Jurick Ii W.M."/>
            <person name="Secor G.A."/>
            <person name="Thomma B.P."/>
            <person name="Van De Peer Y."/>
            <person name="Bolton M.D."/>
        </authorList>
    </citation>
    <scope>NUCLEOTIDE SEQUENCE [LARGE SCALE GENOMIC DNA]</scope>
    <source>
        <strain evidence="3 5">09-40</strain>
    </source>
</reference>
<dbReference type="Proteomes" id="UP001302367">
    <property type="component" value="Chromosome 5"/>
</dbReference>
<dbReference type="OrthoDB" id="6604875at2759"/>
<dbReference type="Pfam" id="PF15055">
    <property type="entry name" value="DMAC1_Dmo2"/>
    <property type="match status" value="1"/>
</dbReference>
<feature type="domain" description="Distal membrane-arm assembly complex protein 1-like" evidence="2">
    <location>
        <begin position="27"/>
        <end position="64"/>
    </location>
</feature>
<keyword evidence="1" id="KW-0472">Membrane</keyword>
<evidence type="ECO:0000313" key="3">
    <source>
        <dbReference type="EMBL" id="PIA88845.1"/>
    </source>
</evidence>
<evidence type="ECO:0000313" key="5">
    <source>
        <dbReference type="Proteomes" id="UP000230605"/>
    </source>
</evidence>